<organism evidence="2 3">
    <name type="scientific">Mycena pura</name>
    <dbReference type="NCBI Taxonomy" id="153505"/>
    <lineage>
        <taxon>Eukaryota</taxon>
        <taxon>Fungi</taxon>
        <taxon>Dikarya</taxon>
        <taxon>Basidiomycota</taxon>
        <taxon>Agaricomycotina</taxon>
        <taxon>Agaricomycetes</taxon>
        <taxon>Agaricomycetidae</taxon>
        <taxon>Agaricales</taxon>
        <taxon>Marasmiineae</taxon>
        <taxon>Mycenaceae</taxon>
        <taxon>Mycena</taxon>
    </lineage>
</organism>
<evidence type="ECO:0000313" key="3">
    <source>
        <dbReference type="Proteomes" id="UP001219525"/>
    </source>
</evidence>
<evidence type="ECO:0008006" key="4">
    <source>
        <dbReference type="Google" id="ProtNLM"/>
    </source>
</evidence>
<dbReference type="AlphaFoldDB" id="A0AAD6V2V2"/>
<dbReference type="Proteomes" id="UP001219525">
    <property type="component" value="Unassembled WGS sequence"/>
</dbReference>
<feature type="region of interest" description="Disordered" evidence="1">
    <location>
        <begin position="85"/>
        <end position="173"/>
    </location>
</feature>
<feature type="region of interest" description="Disordered" evidence="1">
    <location>
        <begin position="1"/>
        <end position="39"/>
    </location>
</feature>
<evidence type="ECO:0000313" key="2">
    <source>
        <dbReference type="EMBL" id="KAJ7201056.1"/>
    </source>
</evidence>
<proteinExistence type="predicted"/>
<reference evidence="2" key="1">
    <citation type="submission" date="2023-03" db="EMBL/GenBank/DDBJ databases">
        <title>Massive genome expansion in bonnet fungi (Mycena s.s.) driven by repeated elements and novel gene families across ecological guilds.</title>
        <authorList>
            <consortium name="Lawrence Berkeley National Laboratory"/>
            <person name="Harder C.B."/>
            <person name="Miyauchi S."/>
            <person name="Viragh M."/>
            <person name="Kuo A."/>
            <person name="Thoen E."/>
            <person name="Andreopoulos B."/>
            <person name="Lu D."/>
            <person name="Skrede I."/>
            <person name="Drula E."/>
            <person name="Henrissat B."/>
            <person name="Morin E."/>
            <person name="Kohler A."/>
            <person name="Barry K."/>
            <person name="LaButti K."/>
            <person name="Morin E."/>
            <person name="Salamov A."/>
            <person name="Lipzen A."/>
            <person name="Mereny Z."/>
            <person name="Hegedus B."/>
            <person name="Baldrian P."/>
            <person name="Stursova M."/>
            <person name="Weitz H."/>
            <person name="Taylor A."/>
            <person name="Grigoriev I.V."/>
            <person name="Nagy L.G."/>
            <person name="Martin F."/>
            <person name="Kauserud H."/>
        </authorList>
    </citation>
    <scope>NUCLEOTIDE SEQUENCE</scope>
    <source>
        <strain evidence="2">9144</strain>
    </source>
</reference>
<name>A0AAD6V2V2_9AGAR</name>
<comment type="caution">
    <text evidence="2">The sequence shown here is derived from an EMBL/GenBank/DDBJ whole genome shotgun (WGS) entry which is preliminary data.</text>
</comment>
<accession>A0AAD6V2V2</accession>
<protein>
    <recommendedName>
        <fullName evidence="4">HNH nuclease domain-containing protein</fullName>
    </recommendedName>
</protein>
<sequence length="423" mass="47514">MPLRRKTSRPASISPGELNFNAHIDDLPSSPTPSSSRQATVLAPALKRRAKSTTAARSVVSFDDTATVFLHAPVVDDEPQVRRLTRRSTSISGVQASTASSTALIPSSQGLELESRLREGTSDTEDSDSSGEFVDDPKDLDYVEPKTRRVPTVAGLTKSISRPSPHKRKADKSSVRSYVKVLIVKLDPNGGTCLVTRAKEPGSALQGCHLIARRTEDGVLTALEWYWQMPYYTLYIDTRFNIIILRADWHISMDNDDWTLVPHHRHIAHIEAWNAKVLASDYNEEKRVEISESYEGQQVFEYYILPLKKGMEKVAIHRYTVADDPRAMEAHSSHCHPHFVIYSAGQKITEQMNAEDEDEQEVFDQLASMASFGHKGDAAQILLSNQDSINQLVFMYKLWSDLEPVPKTLAENEWRYHDDAPLA</sequence>
<keyword evidence="3" id="KW-1185">Reference proteome</keyword>
<feature type="compositionally biased region" description="Basic and acidic residues" evidence="1">
    <location>
        <begin position="135"/>
        <end position="147"/>
    </location>
</feature>
<evidence type="ECO:0000256" key="1">
    <source>
        <dbReference type="SAM" id="MobiDB-lite"/>
    </source>
</evidence>
<gene>
    <name evidence="2" type="ORF">GGX14DRAFT_400244</name>
</gene>
<feature type="compositionally biased region" description="Polar residues" evidence="1">
    <location>
        <begin position="87"/>
        <end position="110"/>
    </location>
</feature>
<dbReference type="EMBL" id="JARJCW010000060">
    <property type="protein sequence ID" value="KAJ7201056.1"/>
    <property type="molecule type" value="Genomic_DNA"/>
</dbReference>